<dbReference type="Proteomes" id="UP001521911">
    <property type="component" value="Unassembled WGS sequence"/>
</dbReference>
<dbReference type="RefSeq" id="WP_042531163.1">
    <property type="nucleotide sequence ID" value="NZ_CP010827.1"/>
</dbReference>
<keyword evidence="5" id="KW-1185">Reference proteome</keyword>
<accession>A0A0B6F3X2</accession>
<evidence type="ECO:0000313" key="2">
    <source>
        <dbReference type="EMBL" id="AJI79105.1"/>
    </source>
</evidence>
<dbReference type="EMBL" id="JAKRDF010000001">
    <property type="protein sequence ID" value="MCG7275215.1"/>
    <property type="molecule type" value="Genomic_DNA"/>
</dbReference>
<proteinExistence type="predicted"/>
<protein>
    <submittedName>
        <fullName evidence="3">DUF4193 domain-containing protein</fullName>
    </submittedName>
</protein>
<reference evidence="3 5" key="2">
    <citation type="submission" date="2022-02" db="EMBL/GenBank/DDBJ databases">
        <title>Uncovering new skin microbiome diversity through culturing and metagenomics.</title>
        <authorList>
            <person name="Conlan S."/>
            <person name="Deming C."/>
            <person name="Nisc Comparative Sequencing Program N."/>
            <person name="Segre J.A."/>
        </authorList>
    </citation>
    <scope>NUCLEOTIDE SEQUENCE [LARGE SCALE GENOMIC DNA]</scope>
    <source>
        <strain evidence="3 5">ACRQV</strain>
    </source>
</reference>
<dbReference type="OrthoDB" id="4732434at2"/>
<dbReference type="HOGENOM" id="CLU_151863_0_0_11"/>
<dbReference type="AlphaFoldDB" id="A0A0B6F3X2"/>
<evidence type="ECO:0000313" key="3">
    <source>
        <dbReference type="EMBL" id="MCG7275215.1"/>
    </source>
</evidence>
<dbReference type="Proteomes" id="UP000031890">
    <property type="component" value="Chromosome"/>
</dbReference>
<feature type="compositionally biased region" description="Basic and acidic residues" evidence="1">
    <location>
        <begin position="1"/>
        <end position="13"/>
    </location>
</feature>
<organism evidence="2 4">
    <name type="scientific">Corynebacterium singulare</name>
    <dbReference type="NCBI Taxonomy" id="161899"/>
    <lineage>
        <taxon>Bacteria</taxon>
        <taxon>Bacillati</taxon>
        <taxon>Actinomycetota</taxon>
        <taxon>Actinomycetes</taxon>
        <taxon>Mycobacteriales</taxon>
        <taxon>Corynebacteriaceae</taxon>
        <taxon>Corynebacterium</taxon>
    </lineage>
</organism>
<evidence type="ECO:0000313" key="4">
    <source>
        <dbReference type="Proteomes" id="UP000031890"/>
    </source>
</evidence>
<evidence type="ECO:0000313" key="5">
    <source>
        <dbReference type="Proteomes" id="UP001521911"/>
    </source>
</evidence>
<sequence>MATDYDAPRRRAEDELEADSLEGLKAAENDNNGMDDDGEIVEAFEPPSVDLTGEELNVTVVPRKENEFTCSVCFLVQSNKRLDHEEDGELICMDCA</sequence>
<dbReference type="InterPro" id="IPR025242">
    <property type="entry name" value="DUF4193"/>
</dbReference>
<dbReference type="STRING" id="161899.CSING_07930"/>
<evidence type="ECO:0000256" key="1">
    <source>
        <dbReference type="SAM" id="MobiDB-lite"/>
    </source>
</evidence>
<dbReference type="KEGG" id="csx:CSING_07930"/>
<name>A0A0B6F3X2_9CORY</name>
<dbReference type="Pfam" id="PF13834">
    <property type="entry name" value="DUF4193"/>
    <property type="match status" value="1"/>
</dbReference>
<dbReference type="EMBL" id="CP010827">
    <property type="protein sequence ID" value="AJI79105.1"/>
    <property type="molecule type" value="Genomic_DNA"/>
</dbReference>
<reference evidence="2 4" key="1">
    <citation type="journal article" date="2015" name="Genome Announc.">
        <title>Complete Genome Sequence and Annotation of Corynebacterium singulare DSM 44357, Isolated from a Human Semen Specimen.</title>
        <authorList>
            <person name="Merten M."/>
            <person name="Brinkrolf K."/>
            <person name="Albersmeier A."/>
            <person name="Kutter Y."/>
            <person name="Ruckert C."/>
            <person name="Tauch A."/>
        </authorList>
    </citation>
    <scope>NUCLEOTIDE SEQUENCE [LARGE SCALE GENOMIC DNA]</scope>
    <source>
        <strain evidence="2">IBS B52218</strain>
    </source>
</reference>
<feature type="region of interest" description="Disordered" evidence="1">
    <location>
        <begin position="1"/>
        <end position="40"/>
    </location>
</feature>
<gene>
    <name evidence="2" type="ORF">CSING_07930</name>
    <name evidence="3" type="ORF">MHK08_01770</name>
</gene>